<reference evidence="1" key="1">
    <citation type="journal article" date="2020" name="Stud. Mycol.">
        <title>101 Dothideomycetes genomes: a test case for predicting lifestyles and emergence of pathogens.</title>
        <authorList>
            <person name="Haridas S."/>
            <person name="Albert R."/>
            <person name="Binder M."/>
            <person name="Bloem J."/>
            <person name="Labutti K."/>
            <person name="Salamov A."/>
            <person name="Andreopoulos B."/>
            <person name="Baker S."/>
            <person name="Barry K."/>
            <person name="Bills G."/>
            <person name="Bluhm B."/>
            <person name="Cannon C."/>
            <person name="Castanera R."/>
            <person name="Culley D."/>
            <person name="Daum C."/>
            <person name="Ezra D."/>
            <person name="Gonzalez J."/>
            <person name="Henrissat B."/>
            <person name="Kuo A."/>
            <person name="Liang C."/>
            <person name="Lipzen A."/>
            <person name="Lutzoni F."/>
            <person name="Magnuson J."/>
            <person name="Mondo S."/>
            <person name="Nolan M."/>
            <person name="Ohm R."/>
            <person name="Pangilinan J."/>
            <person name="Park H.-J."/>
            <person name="Ramirez L."/>
            <person name="Alfaro M."/>
            <person name="Sun H."/>
            <person name="Tritt A."/>
            <person name="Yoshinaga Y."/>
            <person name="Zwiers L.-H."/>
            <person name="Turgeon B."/>
            <person name="Goodwin S."/>
            <person name="Spatafora J."/>
            <person name="Crous P."/>
            <person name="Grigoriev I."/>
        </authorList>
    </citation>
    <scope>NUCLEOTIDE SEQUENCE</scope>
    <source>
        <strain evidence="1">CBS 110217</strain>
    </source>
</reference>
<dbReference type="Proteomes" id="UP000799777">
    <property type="component" value="Unassembled WGS sequence"/>
</dbReference>
<organism evidence="1 2">
    <name type="scientific">Setomelanomma holmii</name>
    <dbReference type="NCBI Taxonomy" id="210430"/>
    <lineage>
        <taxon>Eukaryota</taxon>
        <taxon>Fungi</taxon>
        <taxon>Dikarya</taxon>
        <taxon>Ascomycota</taxon>
        <taxon>Pezizomycotina</taxon>
        <taxon>Dothideomycetes</taxon>
        <taxon>Pleosporomycetidae</taxon>
        <taxon>Pleosporales</taxon>
        <taxon>Pleosporineae</taxon>
        <taxon>Phaeosphaeriaceae</taxon>
        <taxon>Setomelanomma</taxon>
    </lineage>
</organism>
<keyword evidence="2" id="KW-1185">Reference proteome</keyword>
<dbReference type="EMBL" id="ML978192">
    <property type="protein sequence ID" value="KAF2030261.1"/>
    <property type="molecule type" value="Genomic_DNA"/>
</dbReference>
<evidence type="ECO:0000313" key="2">
    <source>
        <dbReference type="Proteomes" id="UP000799777"/>
    </source>
</evidence>
<protein>
    <submittedName>
        <fullName evidence="1">Uncharacterized protein</fullName>
    </submittedName>
</protein>
<proteinExistence type="predicted"/>
<accession>A0A9P4HBV7</accession>
<evidence type="ECO:0000313" key="1">
    <source>
        <dbReference type="EMBL" id="KAF2030261.1"/>
    </source>
</evidence>
<dbReference type="AlphaFoldDB" id="A0A9P4HBV7"/>
<comment type="caution">
    <text evidence="1">The sequence shown here is derived from an EMBL/GenBank/DDBJ whole genome shotgun (WGS) entry which is preliminary data.</text>
</comment>
<dbReference type="OrthoDB" id="3678099at2759"/>
<name>A0A9P4HBV7_9PLEO</name>
<sequence>MIQPIEGTTETSRVLALPTEVRNLIYKHLARYAIEDYRAYGGYMLTLDYKEGRTGRQHGLGLLEANRQLREEFLPFYSEHTKLCVTLPYLARMANSLRGQEKMVLPAGNSIIGLPKRPYSSNVDILPLLRAIKRLPDWDYVLTGGMRSLAGLLDVNGNEAWRAAVQEEMLKVDVLIFRGHYRMDPDMILCVKKEHGEDWMKPGSNSYRRREHMDVWLERIGLSAAKLWPGFDVELTHTAAISRAGGYRDDQEEPELVLPAGKIVVGSINHDDKPVTDIIPLLRVCKRIPGLKFHFDTAGERIDAVFNLDEKETWWSTLQKVIRKVRVFPAAYIGGPAMMLHFKKQYRENWMWHNVPNKDNLRDVWLERVGLDDLTTWPTLEVRSEW</sequence>
<gene>
    <name evidence="1" type="ORF">EK21DRAFT_112179</name>
</gene>